<keyword evidence="3" id="KW-1185">Reference proteome</keyword>
<accession>A0ABW3CSR1</accession>
<proteinExistence type="predicted"/>
<gene>
    <name evidence="2" type="primary">casA</name>
    <name evidence="2" type="synonym">cse1</name>
    <name evidence="2" type="ORF">ACFQ07_33890</name>
</gene>
<evidence type="ECO:0000313" key="2">
    <source>
        <dbReference type="EMBL" id="MFD0857245.1"/>
    </source>
</evidence>
<evidence type="ECO:0000313" key="3">
    <source>
        <dbReference type="Proteomes" id="UP001597083"/>
    </source>
</evidence>
<feature type="region of interest" description="Disordered" evidence="1">
    <location>
        <begin position="222"/>
        <end position="252"/>
    </location>
</feature>
<sequence>MPRQPSFDLVNQEWIEVRWAGSDPARPPNVALRDLLVHAHEIEAITVTPAPVLSATYRLLYALTARVSGLDEIPRGEDEDDWEDKREELLRGKLDPGAIDAYFDEFSDRFDLFDPEFPFLQDPRLADPAVCPKRAGVNKLALGRPAGNNSVWFGHHWDGSPTPLSAPEAFGALLTWLYYGPSGRCGTRVHGDVSAADVSAGPLRSSLSYHPEGDTLLQTLLAGLTPPPPRLSKKDDPCPWELPELPDPMAPPRTPEPYPGPCSRWTGGWQHALLLVPDATGQQVTDAYITWGRRTKQPPTGDAYVIHQLSKQGNVYARPAESGRALWRDLDGLLQLDTTGSARPRRPDVLERLDELGAFKIRALGFEQDGKTKDIQFVSATTPPLLFRINEYDPRKARRIGDLRAAGVQYGNRLEYATKRAWAAVTDGKVGPCAWSEHAAAAYWPAAEEIFWKRMRQEDYEDAWRDFLTAATTAFDEVTRGRIRDIRTARAIEHARLELYGGRRKLKRSA</sequence>
<dbReference type="InterPro" id="IPR013381">
    <property type="entry name" value="CRISPR-assoc_prot_Cse1"/>
</dbReference>
<dbReference type="Pfam" id="PF09481">
    <property type="entry name" value="CRISPR_Cse1"/>
    <property type="match status" value="1"/>
</dbReference>
<name>A0ABW3CSR1_9ACTN</name>
<protein>
    <submittedName>
        <fullName evidence="2">Type I-E CRISPR-associated protein Cse1/CasA</fullName>
    </submittedName>
</protein>
<evidence type="ECO:0000256" key="1">
    <source>
        <dbReference type="SAM" id="MobiDB-lite"/>
    </source>
</evidence>
<organism evidence="2 3">
    <name type="scientific">Actinomadura adrarensis</name>
    <dbReference type="NCBI Taxonomy" id="1819600"/>
    <lineage>
        <taxon>Bacteria</taxon>
        <taxon>Bacillati</taxon>
        <taxon>Actinomycetota</taxon>
        <taxon>Actinomycetes</taxon>
        <taxon>Streptosporangiales</taxon>
        <taxon>Thermomonosporaceae</taxon>
        <taxon>Actinomadura</taxon>
    </lineage>
</organism>
<comment type="caution">
    <text evidence="2">The sequence shown here is derived from an EMBL/GenBank/DDBJ whole genome shotgun (WGS) entry which is preliminary data.</text>
</comment>
<reference evidence="3" key="1">
    <citation type="journal article" date="2019" name="Int. J. Syst. Evol. Microbiol.">
        <title>The Global Catalogue of Microorganisms (GCM) 10K type strain sequencing project: providing services to taxonomists for standard genome sequencing and annotation.</title>
        <authorList>
            <consortium name="The Broad Institute Genomics Platform"/>
            <consortium name="The Broad Institute Genome Sequencing Center for Infectious Disease"/>
            <person name="Wu L."/>
            <person name="Ma J."/>
        </authorList>
    </citation>
    <scope>NUCLEOTIDE SEQUENCE [LARGE SCALE GENOMIC DNA]</scope>
    <source>
        <strain evidence="3">JCM 31696</strain>
    </source>
</reference>
<dbReference type="Proteomes" id="UP001597083">
    <property type="component" value="Unassembled WGS sequence"/>
</dbReference>
<dbReference type="EMBL" id="JBHTIR010004391">
    <property type="protein sequence ID" value="MFD0857245.1"/>
    <property type="molecule type" value="Genomic_DNA"/>
</dbReference>
<dbReference type="NCBIfam" id="TIGR02547">
    <property type="entry name" value="casA_cse1"/>
    <property type="match status" value="1"/>
</dbReference>